<comment type="similarity">
    <text evidence="2">Belongs to the FliH family.</text>
</comment>
<dbReference type="GO" id="GO:0044781">
    <property type="term" value="P:bacterial-type flagellum organization"/>
    <property type="evidence" value="ECO:0007669"/>
    <property type="project" value="UniProtKB-KW"/>
</dbReference>
<comment type="function">
    <text evidence="1">Needed for flagellar regrowth and assembly.</text>
</comment>
<accession>A0A154L2E8</accession>
<dbReference type="PANTHER" id="PTHR34982">
    <property type="entry name" value="YOP PROTEINS TRANSLOCATION PROTEIN L"/>
    <property type="match status" value="1"/>
</dbReference>
<feature type="region of interest" description="Disordered" evidence="8">
    <location>
        <begin position="17"/>
        <end position="49"/>
    </location>
</feature>
<evidence type="ECO:0000313" key="10">
    <source>
        <dbReference type="EMBL" id="KZB62332.1"/>
    </source>
</evidence>
<name>A0A154L2E8_9PROT</name>
<dbReference type="InterPro" id="IPR051472">
    <property type="entry name" value="T3SS_Stator/FliH"/>
</dbReference>
<protein>
    <recommendedName>
        <fullName evidence="3">Flagellar assembly protein FliH</fullName>
    </recommendedName>
</protein>
<keyword evidence="6" id="KW-0653">Protein transport</keyword>
<organism evidence="10 11">
    <name type="scientific">Thalassospira lucentensis</name>
    <dbReference type="NCBI Taxonomy" id="168935"/>
    <lineage>
        <taxon>Bacteria</taxon>
        <taxon>Pseudomonadati</taxon>
        <taxon>Pseudomonadota</taxon>
        <taxon>Alphaproteobacteria</taxon>
        <taxon>Rhodospirillales</taxon>
        <taxon>Thalassospiraceae</taxon>
        <taxon>Thalassospira</taxon>
    </lineage>
</organism>
<evidence type="ECO:0000256" key="2">
    <source>
        <dbReference type="ARBA" id="ARBA00006602"/>
    </source>
</evidence>
<dbReference type="PANTHER" id="PTHR34982:SF1">
    <property type="entry name" value="FLAGELLAR ASSEMBLY PROTEIN FLIH"/>
    <property type="match status" value="1"/>
</dbReference>
<dbReference type="Pfam" id="PF02108">
    <property type="entry name" value="FliH"/>
    <property type="match status" value="1"/>
</dbReference>
<sequence>MTAIEKFKFSLSFDDADNVIRSSGSDDEHYSLGKKKKKKEEEAPPPPPAIYTEQQAAQMIAEAEAAAREVADAEGFARGLEQGHAEIRSSLEQAMADTSARLAETLARIDEQQKRANARINEDAIHVAIGVMRKIAPAWSKQFELIEIESIVRQCLANLFDAPKVIVQVHPDISHMVSESVEKIAQSRGFSGKVGVVGEPDIDLGDCHVSWGDGTAVRDTKRIWAEINDIVERALQGHGEEYELDGSDMGDPVIQDTSLADLPPKQPPARSEVPTSDPEPAPGNRLDAEGTGSHDTTVSTGQTEEGHGTERVNMPTSPQDDASHIEIGINDKDDQLQQDGDPLQPDHKPDVENETKVDVTQEAQGPGDENGR</sequence>
<proteinExistence type="inferred from homology"/>
<dbReference type="InterPro" id="IPR018035">
    <property type="entry name" value="Flagellar_FliH/T3SS_HrpE"/>
</dbReference>
<dbReference type="AlphaFoldDB" id="A0A154L2E8"/>
<keyword evidence="7" id="KW-1006">Bacterial flagellum protein export</keyword>
<evidence type="ECO:0000313" key="11">
    <source>
        <dbReference type="Proteomes" id="UP000076335"/>
    </source>
</evidence>
<evidence type="ECO:0000256" key="3">
    <source>
        <dbReference type="ARBA" id="ARBA00016507"/>
    </source>
</evidence>
<comment type="caution">
    <text evidence="10">The sequence shown here is derived from an EMBL/GenBank/DDBJ whole genome shotgun (WGS) entry which is preliminary data.</text>
</comment>
<feature type="compositionally biased region" description="Basic and acidic residues" evidence="8">
    <location>
        <begin position="321"/>
        <end position="335"/>
    </location>
</feature>
<evidence type="ECO:0000256" key="7">
    <source>
        <dbReference type="ARBA" id="ARBA00023225"/>
    </source>
</evidence>
<evidence type="ECO:0000256" key="1">
    <source>
        <dbReference type="ARBA" id="ARBA00003041"/>
    </source>
</evidence>
<dbReference type="OrthoDB" id="7304298at2"/>
<dbReference type="Proteomes" id="UP000076335">
    <property type="component" value="Unassembled WGS sequence"/>
</dbReference>
<reference evidence="10 11" key="1">
    <citation type="submission" date="2015-12" db="EMBL/GenBank/DDBJ databases">
        <title>Genome sequence of Thalassospira lucentensis MCCC 1A02072.</title>
        <authorList>
            <person name="Lu L."/>
            <person name="Lai Q."/>
            <person name="Shao Z."/>
            <person name="Qian P."/>
        </authorList>
    </citation>
    <scope>NUCLEOTIDE SEQUENCE [LARGE SCALE GENOMIC DNA]</scope>
    <source>
        <strain evidence="10 11">MCCC 1A02072</strain>
    </source>
</reference>
<evidence type="ECO:0000256" key="5">
    <source>
        <dbReference type="ARBA" id="ARBA00022795"/>
    </source>
</evidence>
<gene>
    <name evidence="10" type="ORF">AUP42_05150</name>
</gene>
<dbReference type="RefSeq" id="WP_062952906.1">
    <property type="nucleotide sequence ID" value="NZ_LPVY01000021.1"/>
</dbReference>
<dbReference type="GO" id="GO:0015031">
    <property type="term" value="P:protein transport"/>
    <property type="evidence" value="ECO:0007669"/>
    <property type="project" value="UniProtKB-KW"/>
</dbReference>
<feature type="region of interest" description="Disordered" evidence="8">
    <location>
        <begin position="242"/>
        <end position="372"/>
    </location>
</feature>
<feature type="domain" description="Flagellar assembly protein FliH/Type III secretion system HrpE" evidence="9">
    <location>
        <begin position="99"/>
        <end position="213"/>
    </location>
</feature>
<evidence type="ECO:0000259" key="9">
    <source>
        <dbReference type="Pfam" id="PF02108"/>
    </source>
</evidence>
<evidence type="ECO:0000256" key="4">
    <source>
        <dbReference type="ARBA" id="ARBA00022448"/>
    </source>
</evidence>
<dbReference type="GO" id="GO:0005829">
    <property type="term" value="C:cytosol"/>
    <property type="evidence" value="ECO:0007669"/>
    <property type="project" value="TreeGrafter"/>
</dbReference>
<keyword evidence="5" id="KW-1005">Bacterial flagellum biogenesis</keyword>
<keyword evidence="4" id="KW-0813">Transport</keyword>
<evidence type="ECO:0000256" key="6">
    <source>
        <dbReference type="ARBA" id="ARBA00022927"/>
    </source>
</evidence>
<feature type="compositionally biased region" description="Polar residues" evidence="8">
    <location>
        <begin position="293"/>
        <end position="303"/>
    </location>
</feature>
<dbReference type="EMBL" id="LPVY01000021">
    <property type="protein sequence ID" value="KZB62332.1"/>
    <property type="molecule type" value="Genomic_DNA"/>
</dbReference>
<evidence type="ECO:0000256" key="8">
    <source>
        <dbReference type="SAM" id="MobiDB-lite"/>
    </source>
</evidence>
<feature type="compositionally biased region" description="Basic and acidic residues" evidence="8">
    <location>
        <begin position="344"/>
        <end position="359"/>
    </location>
</feature>